<dbReference type="Proteomes" id="UP000186851">
    <property type="component" value="Chromosome"/>
</dbReference>
<sequence>MSGIYSEDLEFETASFIIKLNTLYNNYVFTSSRITQEVIKSKNIKTTFFPKIHKKIRSILNEWSKQEICMFLSQTKLGHSRRTKAIYKFTEHGIKKLKKYLISTQILQSKNNRTFTPLFSSRNHLINKLREKLLKI</sequence>
<dbReference type="EMBL" id="CP091871">
    <property type="protein sequence ID" value="WEU40563.1"/>
    <property type="molecule type" value="Genomic_DNA"/>
</dbReference>
<dbReference type="KEGG" id="oyw:OdinLCB4_001130"/>
<evidence type="ECO:0000313" key="2">
    <source>
        <dbReference type="Proteomes" id="UP000186851"/>
    </source>
</evidence>
<reference evidence="1" key="2">
    <citation type="journal article" date="2022" name="Nat. Microbiol.">
        <title>A closed Candidatus Odinarchaeum chromosome exposes Asgard archaeal viruses.</title>
        <authorList>
            <person name="Tamarit D."/>
            <person name="Caceres E.F."/>
            <person name="Krupovic M."/>
            <person name="Nijland R."/>
            <person name="Eme L."/>
            <person name="Robinson N.P."/>
            <person name="Ettema T.J.G."/>
        </authorList>
    </citation>
    <scope>NUCLEOTIDE SEQUENCE</scope>
    <source>
        <strain evidence="1">LCB_4</strain>
    </source>
</reference>
<organism evidence="1 2">
    <name type="scientific">Odinarchaeota yellowstonii (strain LCB_4)</name>
    <dbReference type="NCBI Taxonomy" id="1841599"/>
    <lineage>
        <taxon>Archaea</taxon>
        <taxon>Promethearchaeati</taxon>
        <taxon>Candidatus Odinarchaeota</taxon>
        <taxon>Candidatus Odinarchaeia</taxon>
        <taxon>Candidatus Odinarchaeales</taxon>
        <taxon>Candidatus Odinarchaeaceae</taxon>
        <taxon>Candidatus Odinarchaeum</taxon>
    </lineage>
</organism>
<reference evidence="1" key="1">
    <citation type="journal article" date="2017" name="Nature">
        <title>Asgard archaea illuminate the origin of eukaryotic cellular complexity.</title>
        <authorList>
            <person name="Zaremba-Niedzwiedzka K."/>
            <person name="Caceres E.F."/>
            <person name="Saw J.H."/>
            <person name="Backstrom D."/>
            <person name="Juzokaite L."/>
            <person name="Vancaester E."/>
            <person name="Seitz K.W."/>
            <person name="Anantharaman K."/>
            <person name="Starnawski P."/>
            <person name="Kjeldsen K.U."/>
            <person name="Scott M.B."/>
            <person name="Nunoura T."/>
            <person name="Banfield J.F."/>
            <person name="Schramm A."/>
            <person name="Baker B.J."/>
            <person name="Spang A."/>
            <person name="Ettema T.J.G."/>
        </authorList>
    </citation>
    <scope>NUCLEOTIDE SEQUENCE</scope>
    <source>
        <strain evidence="1">LCB_4</strain>
    </source>
</reference>
<dbReference type="AlphaFoldDB" id="A0AAF0D2S9"/>
<protein>
    <submittedName>
        <fullName evidence="1">Uncharacterized protein</fullName>
    </submittedName>
</protein>
<gene>
    <name evidence="1" type="ORF">OdinLCB4_001130</name>
</gene>
<proteinExistence type="predicted"/>
<name>A0AAF0D2S9_ODILC</name>
<evidence type="ECO:0000313" key="1">
    <source>
        <dbReference type="EMBL" id="WEU40563.1"/>
    </source>
</evidence>
<accession>A0AAF0D2S9</accession>